<feature type="domain" description="BP74 N-terminal" evidence="2">
    <location>
        <begin position="34"/>
        <end position="136"/>
    </location>
</feature>
<comment type="caution">
    <text evidence="3">The sequence shown here is derived from an EMBL/GenBank/DDBJ whole genome shotgun (WGS) entry which is preliminary data.</text>
</comment>
<name>A0A8J3CAA8_9PSEU</name>
<keyword evidence="1" id="KW-0732">Signal</keyword>
<evidence type="ECO:0000259" key="2">
    <source>
        <dbReference type="Pfam" id="PF23621"/>
    </source>
</evidence>
<dbReference type="RefSeq" id="WP_189053701.1">
    <property type="nucleotide sequence ID" value="NZ_BMMK01000002.1"/>
</dbReference>
<reference evidence="3" key="1">
    <citation type="journal article" date="2014" name="Int. J. Syst. Evol. Microbiol.">
        <title>Complete genome sequence of Corynebacterium casei LMG S-19264T (=DSM 44701T), isolated from a smear-ripened cheese.</title>
        <authorList>
            <consortium name="US DOE Joint Genome Institute (JGI-PGF)"/>
            <person name="Walter F."/>
            <person name="Albersmeier A."/>
            <person name="Kalinowski J."/>
            <person name="Ruckert C."/>
        </authorList>
    </citation>
    <scope>NUCLEOTIDE SEQUENCE</scope>
    <source>
        <strain evidence="3">CGMCC 4.5737</strain>
    </source>
</reference>
<evidence type="ECO:0000313" key="4">
    <source>
        <dbReference type="Proteomes" id="UP000637578"/>
    </source>
</evidence>
<dbReference type="InterPro" id="IPR056422">
    <property type="entry name" value="BP74_N"/>
</dbReference>
<proteinExistence type="predicted"/>
<evidence type="ECO:0000313" key="3">
    <source>
        <dbReference type="EMBL" id="GGM38325.1"/>
    </source>
</evidence>
<gene>
    <name evidence="3" type="ORF">GCM10012275_06660</name>
</gene>
<dbReference type="EMBL" id="BMMK01000002">
    <property type="protein sequence ID" value="GGM38325.1"/>
    <property type="molecule type" value="Genomic_DNA"/>
</dbReference>
<reference evidence="3" key="2">
    <citation type="submission" date="2020-09" db="EMBL/GenBank/DDBJ databases">
        <authorList>
            <person name="Sun Q."/>
            <person name="Zhou Y."/>
        </authorList>
    </citation>
    <scope>NUCLEOTIDE SEQUENCE</scope>
    <source>
        <strain evidence="3">CGMCC 4.5737</strain>
    </source>
</reference>
<dbReference type="Pfam" id="PF23621">
    <property type="entry name" value="BP74_N"/>
    <property type="match status" value="1"/>
</dbReference>
<accession>A0A8J3CAA8</accession>
<feature type="signal peptide" evidence="1">
    <location>
        <begin position="1"/>
        <end position="25"/>
    </location>
</feature>
<dbReference type="Proteomes" id="UP000637578">
    <property type="component" value="Unassembled WGS sequence"/>
</dbReference>
<sequence>MTRFAALAATVVGLILPGVGSVASAAEQDARTQYVATIRVADQENYRVRLVEKDDIENAFRLLRGDRDAPRIPNGKIVRGSADVNIGYSWHIDPKDFAWADFAMEICDGLPSHVEDGTLTSDRYCPWSAKVLSVAPLP</sequence>
<dbReference type="AlphaFoldDB" id="A0A8J3CAA8"/>
<organism evidence="3 4">
    <name type="scientific">Longimycelium tulufanense</name>
    <dbReference type="NCBI Taxonomy" id="907463"/>
    <lineage>
        <taxon>Bacteria</taxon>
        <taxon>Bacillati</taxon>
        <taxon>Actinomycetota</taxon>
        <taxon>Actinomycetes</taxon>
        <taxon>Pseudonocardiales</taxon>
        <taxon>Pseudonocardiaceae</taxon>
        <taxon>Longimycelium</taxon>
    </lineage>
</organism>
<evidence type="ECO:0000256" key="1">
    <source>
        <dbReference type="SAM" id="SignalP"/>
    </source>
</evidence>
<keyword evidence="4" id="KW-1185">Reference proteome</keyword>
<protein>
    <recommendedName>
        <fullName evidence="2">BP74 N-terminal domain-containing protein</fullName>
    </recommendedName>
</protein>
<feature type="chain" id="PRO_5035182618" description="BP74 N-terminal domain-containing protein" evidence="1">
    <location>
        <begin position="26"/>
        <end position="138"/>
    </location>
</feature>